<dbReference type="InterPro" id="IPR001444">
    <property type="entry name" value="Flag_bb_rod_N"/>
</dbReference>
<dbReference type="InterPro" id="IPR020013">
    <property type="entry name" value="Flagellar_FlgE/F/G"/>
</dbReference>
<feature type="domain" description="Flagellar hook protein FlgE D2" evidence="8">
    <location>
        <begin position="177"/>
        <end position="308"/>
    </location>
</feature>
<feature type="domain" description="Flagellar hook protein FlgE/F/G-like D1" evidence="9">
    <location>
        <begin position="94"/>
        <end position="151"/>
    </location>
</feature>
<dbReference type="InterPro" id="IPR011491">
    <property type="entry name" value="FlgE_D2"/>
</dbReference>
<sequence>MIRSLRTGVSGLKSNQVRMDVIGNNIANVNTAAFKRSRVAFNELLGQRLLGLGRSSGGSGINPASIGTGVAIGSVDQDWSQGTFEYTNVGTDLALSGDGYFIAKGGDGNVLTRAGNFTFNADGELVTAGGLPVQGWQYNPDGTLNTGQLQNIRLDLELNAAPKETDEVGIGGNLSANLDAAPLDPAADPQPLDSQITMSQVVYDGQGRAHTLVTTLQKTATNEWGVASAQLAGDANATPPVPATDLTVSAGAVTFDNAGNLTAPDPATFDITGTYPGTAGDDVALTLDVAQLTQYGGSTTATISSQNGQAAGRLVGYGIDPSGTLSLNFSNGEQRDVSKIAIAQVNNPNGLEQRGENFYGVTSAAGDLLVGRAGQEVNTSVVAGALESSNVDLANEFTDMIVTQRGYQASARVITTSDELLQELVQLKR</sequence>
<dbReference type="InterPro" id="IPR019776">
    <property type="entry name" value="Flagellar_basal_body_rod_CS"/>
</dbReference>
<dbReference type="Pfam" id="PF22692">
    <property type="entry name" value="LlgE_F_G_D1"/>
    <property type="match status" value="1"/>
</dbReference>
<feature type="domain" description="Flagellar basal body rod protein N-terminal" evidence="6">
    <location>
        <begin position="5"/>
        <end position="35"/>
    </location>
</feature>
<evidence type="ECO:0000256" key="5">
    <source>
        <dbReference type="RuleBase" id="RU362116"/>
    </source>
</evidence>
<comment type="function">
    <text evidence="5">A flexible structure which links the flagellar filament to the drive apparatus in the basal body.</text>
</comment>
<protein>
    <recommendedName>
        <fullName evidence="3 5">Flagellar hook protein FlgE</fullName>
    </recommendedName>
</protein>
<evidence type="ECO:0000256" key="1">
    <source>
        <dbReference type="ARBA" id="ARBA00004117"/>
    </source>
</evidence>
<dbReference type="SUPFAM" id="SSF117143">
    <property type="entry name" value="Flagellar hook protein flgE"/>
    <property type="match status" value="1"/>
</dbReference>
<dbReference type="RefSeq" id="WP_311664197.1">
    <property type="nucleotide sequence ID" value="NZ_JAVRHT010000026.1"/>
</dbReference>
<reference evidence="10 11" key="1">
    <citation type="submission" date="2023-09" db="EMBL/GenBank/DDBJ databases">
        <authorList>
            <person name="Rey-Velasco X."/>
        </authorList>
    </citation>
    <scope>NUCLEOTIDE SEQUENCE [LARGE SCALE GENOMIC DNA]</scope>
    <source>
        <strain evidence="10 11">F394</strain>
    </source>
</reference>
<dbReference type="InterPro" id="IPR010930">
    <property type="entry name" value="Flg_bb/hook_C_dom"/>
</dbReference>
<comment type="subcellular location">
    <subcellularLocation>
        <location evidence="1 5">Bacterial flagellum basal body</location>
    </subcellularLocation>
</comment>
<dbReference type="InterPro" id="IPR037058">
    <property type="entry name" value="Falgellar_hook_FlgE_sf"/>
</dbReference>
<gene>
    <name evidence="10" type="ORF">RM540_11475</name>
</gene>
<dbReference type="EMBL" id="JAVRHT010000026">
    <property type="protein sequence ID" value="MDT0632369.1"/>
    <property type="molecule type" value="Genomic_DNA"/>
</dbReference>
<feature type="domain" description="Flagellar basal-body/hook protein C-terminal" evidence="7">
    <location>
        <begin position="383"/>
        <end position="427"/>
    </location>
</feature>
<comment type="similarity">
    <text evidence="2 5">Belongs to the flagella basal body rod proteins family.</text>
</comment>
<dbReference type="Proteomes" id="UP001267426">
    <property type="component" value="Unassembled WGS sequence"/>
</dbReference>
<keyword evidence="4 5" id="KW-0975">Bacterial flagellum</keyword>
<dbReference type="PROSITE" id="PS00588">
    <property type="entry name" value="FLAGELLA_BB_ROD"/>
    <property type="match status" value="1"/>
</dbReference>
<evidence type="ECO:0000313" key="11">
    <source>
        <dbReference type="Proteomes" id="UP001267426"/>
    </source>
</evidence>
<evidence type="ECO:0000256" key="4">
    <source>
        <dbReference type="ARBA" id="ARBA00023143"/>
    </source>
</evidence>
<keyword evidence="10" id="KW-0966">Cell projection</keyword>
<evidence type="ECO:0000313" key="10">
    <source>
        <dbReference type="EMBL" id="MDT0632369.1"/>
    </source>
</evidence>
<name>A0ABU3BSU4_9BACT</name>
<dbReference type="Pfam" id="PF06429">
    <property type="entry name" value="Flg_bbr_C"/>
    <property type="match status" value="1"/>
</dbReference>
<evidence type="ECO:0000256" key="3">
    <source>
        <dbReference type="ARBA" id="ARBA00019015"/>
    </source>
</evidence>
<dbReference type="InterPro" id="IPR037925">
    <property type="entry name" value="FlgE/F/G-like"/>
</dbReference>
<evidence type="ECO:0000259" key="8">
    <source>
        <dbReference type="Pfam" id="PF07559"/>
    </source>
</evidence>
<keyword evidence="11" id="KW-1185">Reference proteome</keyword>
<dbReference type="InterPro" id="IPR053967">
    <property type="entry name" value="LlgE_F_G-like_D1"/>
</dbReference>
<dbReference type="Pfam" id="PF00460">
    <property type="entry name" value="Flg_bb_rod"/>
    <property type="match status" value="1"/>
</dbReference>
<organism evidence="10 11">
    <name type="scientific">Rubrivirga litoralis</name>
    <dbReference type="NCBI Taxonomy" id="3075598"/>
    <lineage>
        <taxon>Bacteria</taxon>
        <taxon>Pseudomonadati</taxon>
        <taxon>Rhodothermota</taxon>
        <taxon>Rhodothermia</taxon>
        <taxon>Rhodothermales</taxon>
        <taxon>Rubricoccaceae</taxon>
        <taxon>Rubrivirga</taxon>
    </lineage>
</organism>
<keyword evidence="10" id="KW-0969">Cilium</keyword>
<evidence type="ECO:0000259" key="7">
    <source>
        <dbReference type="Pfam" id="PF06429"/>
    </source>
</evidence>
<comment type="caution">
    <text evidence="10">The sequence shown here is derived from an EMBL/GenBank/DDBJ whole genome shotgun (WGS) entry which is preliminary data.</text>
</comment>
<evidence type="ECO:0000259" key="9">
    <source>
        <dbReference type="Pfam" id="PF22692"/>
    </source>
</evidence>
<dbReference type="Gene3D" id="2.60.98.20">
    <property type="entry name" value="Flagellar hook protein FlgE"/>
    <property type="match status" value="1"/>
</dbReference>
<dbReference type="PANTHER" id="PTHR30435">
    <property type="entry name" value="FLAGELLAR PROTEIN"/>
    <property type="match status" value="1"/>
</dbReference>
<dbReference type="NCBIfam" id="TIGR03506">
    <property type="entry name" value="FlgEFG_subfam"/>
    <property type="match status" value="1"/>
</dbReference>
<dbReference type="Pfam" id="PF07559">
    <property type="entry name" value="FlgE_D2"/>
    <property type="match status" value="1"/>
</dbReference>
<accession>A0ABU3BSU4</accession>
<dbReference type="PANTHER" id="PTHR30435:SF1">
    <property type="entry name" value="FLAGELLAR HOOK PROTEIN FLGE"/>
    <property type="match status" value="1"/>
</dbReference>
<evidence type="ECO:0000259" key="6">
    <source>
        <dbReference type="Pfam" id="PF00460"/>
    </source>
</evidence>
<proteinExistence type="inferred from homology"/>
<evidence type="ECO:0000256" key="2">
    <source>
        <dbReference type="ARBA" id="ARBA00009677"/>
    </source>
</evidence>
<keyword evidence="10" id="KW-0282">Flagellum</keyword>